<dbReference type="EMBL" id="AP025017">
    <property type="protein sequence ID" value="BDA65718.1"/>
    <property type="molecule type" value="Genomic_DNA"/>
</dbReference>
<evidence type="ECO:0008006" key="3">
    <source>
        <dbReference type="Google" id="ProtNLM"/>
    </source>
</evidence>
<keyword evidence="2" id="KW-1185">Reference proteome</keyword>
<dbReference type="Proteomes" id="UP000824496">
    <property type="component" value="Chromosome"/>
</dbReference>
<accession>A0ABM7UF75</accession>
<organism evidence="1 2">
    <name type="scientific">Actinomyces capricornis</name>
    <dbReference type="NCBI Taxonomy" id="2755559"/>
    <lineage>
        <taxon>Bacteria</taxon>
        <taxon>Bacillati</taxon>
        <taxon>Actinomycetota</taxon>
        <taxon>Actinomycetes</taxon>
        <taxon>Actinomycetales</taxon>
        <taxon>Actinomycetaceae</taxon>
        <taxon>Actinomyces</taxon>
    </lineage>
</organism>
<dbReference type="RefSeq" id="WP_223909397.1">
    <property type="nucleotide sequence ID" value="NZ_AP025017.1"/>
</dbReference>
<proteinExistence type="predicted"/>
<reference evidence="1 2" key="1">
    <citation type="submission" date="2021-08" db="EMBL/GenBank/DDBJ databases">
        <title>Whole genome sequence of novel Actinomyces species strain MAS-1.</title>
        <authorList>
            <person name="Saito M."/>
            <person name="Kuwahara N."/>
            <person name="Takizawa T."/>
            <person name="Gotouda H."/>
            <person name="Ochiai T."/>
        </authorList>
    </citation>
    <scope>NUCLEOTIDE SEQUENCE [LARGE SCALE GENOMIC DNA]</scope>
    <source>
        <strain evidence="1 2">MAS-1</strain>
    </source>
</reference>
<sequence>MSNEIIPQVPEAYATGVMPFGQPSSRAVARGVRRETDAVLARAEVAHATDQARAVLAAGALSNASALVGLAEQCYQAAPAGAPYYEAILQAYGLGAARAVARF</sequence>
<evidence type="ECO:0000313" key="2">
    <source>
        <dbReference type="Proteomes" id="UP000824496"/>
    </source>
</evidence>
<protein>
    <recommendedName>
        <fullName evidence="3">Classical arabinogalactan protein 9</fullName>
    </recommendedName>
</protein>
<evidence type="ECO:0000313" key="1">
    <source>
        <dbReference type="EMBL" id="BDA65718.1"/>
    </source>
</evidence>
<gene>
    <name evidence="1" type="ORF">MANAM107_25520</name>
</gene>
<name>A0ABM7UF75_9ACTO</name>